<evidence type="ECO:0000256" key="3">
    <source>
        <dbReference type="ARBA" id="ARBA00022679"/>
    </source>
</evidence>
<comment type="catalytic activity">
    <reaction evidence="9 11">
        <text>S-sulfanyl-L-cysteinyl-[protein] + uridine(34) in tRNA + AH2 + ATP = 2-thiouridine(34) in tRNA + L-cysteinyl-[protein] + A + AMP + diphosphate + H(+)</text>
        <dbReference type="Rhea" id="RHEA:47032"/>
        <dbReference type="Rhea" id="RHEA-COMP:10131"/>
        <dbReference type="Rhea" id="RHEA-COMP:11726"/>
        <dbReference type="Rhea" id="RHEA-COMP:11727"/>
        <dbReference type="Rhea" id="RHEA-COMP:11728"/>
        <dbReference type="ChEBI" id="CHEBI:13193"/>
        <dbReference type="ChEBI" id="CHEBI:15378"/>
        <dbReference type="ChEBI" id="CHEBI:17499"/>
        <dbReference type="ChEBI" id="CHEBI:29950"/>
        <dbReference type="ChEBI" id="CHEBI:30616"/>
        <dbReference type="ChEBI" id="CHEBI:33019"/>
        <dbReference type="ChEBI" id="CHEBI:61963"/>
        <dbReference type="ChEBI" id="CHEBI:65315"/>
        <dbReference type="ChEBI" id="CHEBI:87170"/>
        <dbReference type="ChEBI" id="CHEBI:456215"/>
        <dbReference type="EC" id="2.8.1.13"/>
    </reaction>
</comment>
<evidence type="ECO:0000256" key="7">
    <source>
        <dbReference type="ARBA" id="ARBA00022884"/>
    </source>
</evidence>
<dbReference type="AlphaFoldDB" id="A0A9D1M0B2"/>
<dbReference type="GO" id="GO:0005524">
    <property type="term" value="F:ATP binding"/>
    <property type="evidence" value="ECO:0007669"/>
    <property type="project" value="UniProtKB-KW"/>
</dbReference>
<keyword evidence="5 11" id="KW-0547">Nucleotide-binding</keyword>
<dbReference type="InterPro" id="IPR014729">
    <property type="entry name" value="Rossmann-like_a/b/a_fold"/>
</dbReference>
<dbReference type="Gene3D" id="2.30.30.280">
    <property type="entry name" value="Adenine nucleotide alpha hydrolases-like domains"/>
    <property type="match status" value="1"/>
</dbReference>
<organism evidence="14 15">
    <name type="scientific">Candidatus Merdicola faecigallinarum</name>
    <dbReference type="NCBI Taxonomy" id="2840862"/>
    <lineage>
        <taxon>Bacteria</taxon>
        <taxon>Bacillati</taxon>
        <taxon>Bacillota</taxon>
        <taxon>Clostridia</taxon>
        <taxon>Candidatus Merdicola</taxon>
    </lineage>
</organism>
<dbReference type="InterPro" id="IPR004506">
    <property type="entry name" value="MnmA-like"/>
</dbReference>
<evidence type="ECO:0000256" key="9">
    <source>
        <dbReference type="ARBA" id="ARBA00051542"/>
    </source>
</evidence>
<evidence type="ECO:0000256" key="5">
    <source>
        <dbReference type="ARBA" id="ARBA00022741"/>
    </source>
</evidence>
<evidence type="ECO:0000313" key="14">
    <source>
        <dbReference type="EMBL" id="HIU51243.1"/>
    </source>
</evidence>
<feature type="active site" description="Cysteine persulfide intermediate" evidence="11">
    <location>
        <position position="190"/>
    </location>
</feature>
<feature type="binding site" evidence="11">
    <location>
        <begin position="7"/>
        <end position="14"/>
    </location>
    <ligand>
        <name>ATP</name>
        <dbReference type="ChEBI" id="CHEBI:30616"/>
    </ligand>
</feature>
<feature type="region of interest" description="Interaction with tRNA" evidence="11">
    <location>
        <begin position="139"/>
        <end position="141"/>
    </location>
</feature>
<keyword evidence="6 11" id="KW-0067">ATP-binding</keyword>
<comment type="subcellular location">
    <subcellularLocation>
        <location evidence="11">Cytoplasm</location>
    </subcellularLocation>
</comment>
<keyword evidence="1 11" id="KW-0963">Cytoplasm</keyword>
<dbReference type="InterPro" id="IPR023382">
    <property type="entry name" value="MnmA-like_central_sf"/>
</dbReference>
<keyword evidence="4 11" id="KW-0819">tRNA processing</keyword>
<name>A0A9D1M0B2_9FIRM</name>
<dbReference type="InterPro" id="IPR046884">
    <property type="entry name" value="MnmA-like_central"/>
</dbReference>
<evidence type="ECO:0000256" key="6">
    <source>
        <dbReference type="ARBA" id="ARBA00022840"/>
    </source>
</evidence>
<keyword evidence="8" id="KW-1015">Disulfide bond</keyword>
<dbReference type="CDD" id="cd01998">
    <property type="entry name" value="MnmA_TRMU-like"/>
    <property type="match status" value="1"/>
</dbReference>
<feature type="domain" description="tRNA-specific 2-thiouridylase MnmA-like central" evidence="13">
    <location>
        <begin position="200"/>
        <end position="262"/>
    </location>
</feature>
<reference evidence="14" key="1">
    <citation type="submission" date="2020-10" db="EMBL/GenBank/DDBJ databases">
        <authorList>
            <person name="Gilroy R."/>
        </authorList>
    </citation>
    <scope>NUCLEOTIDE SEQUENCE</scope>
    <source>
        <strain evidence="14">CHK195-15760</strain>
    </source>
</reference>
<dbReference type="GO" id="GO:0103016">
    <property type="term" value="F:tRNA-uridine 2-sulfurtransferase activity"/>
    <property type="evidence" value="ECO:0007669"/>
    <property type="project" value="UniProtKB-EC"/>
</dbReference>
<gene>
    <name evidence="11 14" type="primary">mnmA</name>
    <name evidence="14" type="ORF">IAB70_01245</name>
</gene>
<proteinExistence type="inferred from homology"/>
<dbReference type="PANTHER" id="PTHR11933">
    <property type="entry name" value="TRNA 5-METHYLAMINOMETHYL-2-THIOURIDYLATE -METHYLTRANSFERASE"/>
    <property type="match status" value="1"/>
</dbReference>
<reference evidence="14" key="2">
    <citation type="journal article" date="2021" name="PeerJ">
        <title>Extensive microbial diversity within the chicken gut microbiome revealed by metagenomics and culture.</title>
        <authorList>
            <person name="Gilroy R."/>
            <person name="Ravi A."/>
            <person name="Getino M."/>
            <person name="Pursley I."/>
            <person name="Horton D.L."/>
            <person name="Alikhan N.F."/>
            <person name="Baker D."/>
            <person name="Gharbi K."/>
            <person name="Hall N."/>
            <person name="Watson M."/>
            <person name="Adriaenssens E.M."/>
            <person name="Foster-Nyarko E."/>
            <person name="Jarju S."/>
            <person name="Secka A."/>
            <person name="Antonio M."/>
            <person name="Oren A."/>
            <person name="Chaudhuri R.R."/>
            <person name="La Ragione R."/>
            <person name="Hildebrand F."/>
            <person name="Pallen M.J."/>
        </authorList>
    </citation>
    <scope>NUCLEOTIDE SEQUENCE</scope>
    <source>
        <strain evidence="14">CHK195-15760</strain>
    </source>
</reference>
<dbReference type="Pfam" id="PF03054">
    <property type="entry name" value="tRNA_Me_trans"/>
    <property type="match status" value="1"/>
</dbReference>
<evidence type="ECO:0000313" key="15">
    <source>
        <dbReference type="Proteomes" id="UP000824093"/>
    </source>
</evidence>
<keyword evidence="3 11" id="KW-0808">Transferase</keyword>
<dbReference type="GO" id="GO:0002143">
    <property type="term" value="P:tRNA wobble position uridine thiolation"/>
    <property type="evidence" value="ECO:0007669"/>
    <property type="project" value="TreeGrafter"/>
</dbReference>
<dbReference type="EC" id="2.8.1.13" evidence="11"/>
<sequence>MPRVLIGMSGGVDSSVSAMLLKEQGYEVIGATMKLWCGNSKETVEDAKRVCNILGIRHEVFDLQETFKNCVVNPFIEEYWNARTPNPCIQCNKELKFGSFYKKALELGCDYISTGHYASTCFSEEYKRYVLKKSKTEAKDQTYFLYGIPKEVLGKMIFPLENYHDKDEIRRLAKERNLPVASKPDSQEICFIHDNNYIRFLQENSNKVPKQGNIVDENGTILGKHKGLIYYTIGQRKGLGIAYKEPLYVVKLDPKENNVIVGTQEKLYQKELYANELNWLLFDKLERPMEVKAKIRYRAKEADAIVYPLEEEGRVKVIFKDSQRAITPGQSVVFYQGDMVVGGGKIIE</sequence>
<dbReference type="FunFam" id="2.30.30.280:FF:000001">
    <property type="entry name" value="tRNA-specific 2-thiouridylase MnmA"/>
    <property type="match status" value="1"/>
</dbReference>
<dbReference type="HAMAP" id="MF_00144">
    <property type="entry name" value="tRNA_thiouridyl_MnmA"/>
    <property type="match status" value="1"/>
</dbReference>
<dbReference type="PANTHER" id="PTHR11933:SF5">
    <property type="entry name" value="MITOCHONDRIAL TRNA-SPECIFIC 2-THIOURIDYLASE 1"/>
    <property type="match status" value="1"/>
</dbReference>
<feature type="site" description="Interaction with tRNA" evidence="11">
    <location>
        <position position="116"/>
    </location>
</feature>
<dbReference type="GO" id="GO:0000049">
    <property type="term" value="F:tRNA binding"/>
    <property type="evidence" value="ECO:0007669"/>
    <property type="project" value="UniProtKB-KW"/>
</dbReference>
<dbReference type="Pfam" id="PF20258">
    <property type="entry name" value="tRNA_Me_trans_C"/>
    <property type="match status" value="1"/>
</dbReference>
<dbReference type="GO" id="GO:0005737">
    <property type="term" value="C:cytoplasm"/>
    <property type="evidence" value="ECO:0007669"/>
    <property type="project" value="UniProtKB-SubCell"/>
</dbReference>
<feature type="binding site" evidence="11">
    <location>
        <position position="115"/>
    </location>
    <ligand>
        <name>ATP</name>
        <dbReference type="ChEBI" id="CHEBI:30616"/>
    </ligand>
</feature>
<dbReference type="NCBIfam" id="NF001138">
    <property type="entry name" value="PRK00143.1"/>
    <property type="match status" value="1"/>
</dbReference>
<evidence type="ECO:0000256" key="8">
    <source>
        <dbReference type="ARBA" id="ARBA00023157"/>
    </source>
</evidence>
<feature type="site" description="Interaction with tRNA" evidence="11">
    <location>
        <position position="330"/>
    </location>
</feature>
<comment type="caution">
    <text evidence="14">The sequence shown here is derived from an EMBL/GenBank/DDBJ whole genome shotgun (WGS) entry which is preliminary data.</text>
</comment>
<dbReference type="EMBL" id="DVNH01000010">
    <property type="protein sequence ID" value="HIU51243.1"/>
    <property type="molecule type" value="Genomic_DNA"/>
</dbReference>
<evidence type="ECO:0000259" key="12">
    <source>
        <dbReference type="Pfam" id="PF20258"/>
    </source>
</evidence>
<protein>
    <recommendedName>
        <fullName evidence="11">tRNA-specific 2-thiouridylase MnmA</fullName>
        <ecNumber evidence="11">2.8.1.13</ecNumber>
    </recommendedName>
</protein>
<feature type="domain" description="tRNA-specific 2-thiouridylase MnmA-like C-terminal" evidence="12">
    <location>
        <begin position="270"/>
        <end position="346"/>
    </location>
</feature>
<dbReference type="Pfam" id="PF20259">
    <property type="entry name" value="tRNA_Me_trans_M"/>
    <property type="match status" value="1"/>
</dbReference>
<evidence type="ECO:0000256" key="1">
    <source>
        <dbReference type="ARBA" id="ARBA00022490"/>
    </source>
</evidence>
<comment type="similarity">
    <text evidence="11">Belongs to the MnmA/TRMU family.</text>
</comment>
<evidence type="ECO:0000256" key="11">
    <source>
        <dbReference type="HAMAP-Rule" id="MF_00144"/>
    </source>
</evidence>
<keyword evidence="2 11" id="KW-0820">tRNA-binding</keyword>
<evidence type="ECO:0000259" key="13">
    <source>
        <dbReference type="Pfam" id="PF20259"/>
    </source>
</evidence>
<comment type="caution">
    <text evidence="11">Lacks conserved residue(s) required for the propagation of feature annotation.</text>
</comment>
<dbReference type="Gene3D" id="3.40.50.620">
    <property type="entry name" value="HUPs"/>
    <property type="match status" value="1"/>
</dbReference>
<dbReference type="FunFam" id="2.40.30.10:FF:000023">
    <property type="entry name" value="tRNA-specific 2-thiouridylase MnmA"/>
    <property type="match status" value="1"/>
</dbReference>
<dbReference type="Proteomes" id="UP000824093">
    <property type="component" value="Unassembled WGS sequence"/>
</dbReference>
<comment type="function">
    <text evidence="10 11">Catalyzes the 2-thiolation of uridine at the wobble position (U34) of tRNA, leading to the formation of s(2)U34.</text>
</comment>
<dbReference type="Gene3D" id="2.40.30.10">
    <property type="entry name" value="Translation factors"/>
    <property type="match status" value="1"/>
</dbReference>
<feature type="region of interest" description="Interaction with tRNA" evidence="11">
    <location>
        <begin position="296"/>
        <end position="297"/>
    </location>
</feature>
<evidence type="ECO:0000256" key="4">
    <source>
        <dbReference type="ARBA" id="ARBA00022694"/>
    </source>
</evidence>
<feature type="binding site" evidence="11">
    <location>
        <position position="33"/>
    </location>
    <ligand>
        <name>ATP</name>
        <dbReference type="ChEBI" id="CHEBI:30616"/>
    </ligand>
</feature>
<evidence type="ECO:0000256" key="10">
    <source>
        <dbReference type="ARBA" id="ARBA00056575"/>
    </source>
</evidence>
<keyword evidence="7 11" id="KW-0694">RNA-binding</keyword>
<accession>A0A9D1M0B2</accession>
<dbReference type="NCBIfam" id="TIGR00420">
    <property type="entry name" value="trmU"/>
    <property type="match status" value="1"/>
</dbReference>
<dbReference type="InterPro" id="IPR046885">
    <property type="entry name" value="MnmA-like_C"/>
</dbReference>
<evidence type="ECO:0000256" key="2">
    <source>
        <dbReference type="ARBA" id="ARBA00022555"/>
    </source>
</evidence>
<dbReference type="SUPFAM" id="SSF52402">
    <property type="entry name" value="Adenine nucleotide alpha hydrolases-like"/>
    <property type="match status" value="1"/>
</dbReference>
<feature type="active site" description="Nucleophile" evidence="11">
    <location>
        <position position="91"/>
    </location>
</feature>